<dbReference type="InterPro" id="IPR043502">
    <property type="entry name" value="DNA/RNA_pol_sf"/>
</dbReference>
<evidence type="ECO:0000256" key="1">
    <source>
        <dbReference type="SAM" id="MobiDB-lite"/>
    </source>
</evidence>
<organism evidence="2">
    <name type="scientific">Tanacetum cinerariifolium</name>
    <name type="common">Dalmatian daisy</name>
    <name type="synonym">Chrysanthemum cinerariifolium</name>
    <dbReference type="NCBI Taxonomy" id="118510"/>
    <lineage>
        <taxon>Eukaryota</taxon>
        <taxon>Viridiplantae</taxon>
        <taxon>Streptophyta</taxon>
        <taxon>Embryophyta</taxon>
        <taxon>Tracheophyta</taxon>
        <taxon>Spermatophyta</taxon>
        <taxon>Magnoliopsida</taxon>
        <taxon>eudicotyledons</taxon>
        <taxon>Gunneridae</taxon>
        <taxon>Pentapetalae</taxon>
        <taxon>asterids</taxon>
        <taxon>campanulids</taxon>
        <taxon>Asterales</taxon>
        <taxon>Asteraceae</taxon>
        <taxon>Asteroideae</taxon>
        <taxon>Anthemideae</taxon>
        <taxon>Anthemidinae</taxon>
        <taxon>Tanacetum</taxon>
    </lineage>
</organism>
<evidence type="ECO:0008006" key="3">
    <source>
        <dbReference type="Google" id="ProtNLM"/>
    </source>
</evidence>
<feature type="region of interest" description="Disordered" evidence="1">
    <location>
        <begin position="97"/>
        <end position="133"/>
    </location>
</feature>
<dbReference type="EMBL" id="BKCJ010003257">
    <property type="protein sequence ID" value="GEU53976.1"/>
    <property type="molecule type" value="Genomic_DNA"/>
</dbReference>
<dbReference type="AlphaFoldDB" id="A0A6L2KXL3"/>
<evidence type="ECO:0000313" key="2">
    <source>
        <dbReference type="EMBL" id="GEU53976.1"/>
    </source>
</evidence>
<gene>
    <name evidence="2" type="ORF">Tci_025954</name>
</gene>
<protein>
    <recommendedName>
        <fullName evidence="3">Reverse transcriptase domain-containing protein</fullName>
    </recommendedName>
</protein>
<comment type="caution">
    <text evidence="2">The sequence shown here is derived from an EMBL/GenBank/DDBJ whole genome shotgun (WGS) entry which is preliminary data.</text>
</comment>
<feature type="compositionally biased region" description="Basic and acidic residues" evidence="1">
    <location>
        <begin position="97"/>
        <end position="109"/>
    </location>
</feature>
<proteinExistence type="predicted"/>
<name>A0A6L2KXL3_TANCI</name>
<feature type="compositionally biased region" description="Acidic residues" evidence="1">
    <location>
        <begin position="123"/>
        <end position="133"/>
    </location>
</feature>
<dbReference type="SUPFAM" id="SSF56672">
    <property type="entry name" value="DNA/RNA polymerases"/>
    <property type="match status" value="1"/>
</dbReference>
<sequence>MTSVLTVVATRLRQPWRAILSKSTRYKYYIAKKAKSKSAKATEELEEQHESQSKVEKEKVICVQVEDKYAGWGHKLKGLEVKDPAVQSLLDLRKGSKATRLENTNKERDDETDDSNNSKMDLSDDEPEGDDDAAGFRKLEALTSINVSKANDKTVHATIMTEMKKLIPTHVSKVLANYVKPRLNNSGLEILGSADAAKRRTTWFDLLLKSDIDQNENHILKPSTMAIVKKLKELIQKDELTIQDLEAAALEKFKQQYKNEVELEYHIDQLKAAVLTEAQWNTGEGDVSKPRSFESHMSKSTKPHLSFYNNDFYYLVSLSTKEKYATSLTKNFTTRCAIGTKEGKFLGYVVMAEGIKSDPEKVKSILQNTTQKVRRASVPKKHSTGQATEEALHVIKKRLGKLQTLTVPKEGEDRMVCLQPRNKTISFMLFVERKIQVPISYVSRPLQGLEICYTLMENAVLTMIHTTRNLRKIFRTYKVDVVTDGPWKKH</sequence>
<accession>A0A6L2KXL3</accession>
<reference evidence="2" key="1">
    <citation type="journal article" date="2019" name="Sci. Rep.">
        <title>Draft genome of Tanacetum cinerariifolium, the natural source of mosquito coil.</title>
        <authorList>
            <person name="Yamashiro T."/>
            <person name="Shiraishi A."/>
            <person name="Satake H."/>
            <person name="Nakayama K."/>
        </authorList>
    </citation>
    <scope>NUCLEOTIDE SEQUENCE</scope>
</reference>